<dbReference type="PROSITE" id="PS00775">
    <property type="entry name" value="GLYCOSYL_HYDROL_F3"/>
    <property type="match status" value="1"/>
</dbReference>
<dbReference type="Pfam" id="PF00933">
    <property type="entry name" value="Glyco_hydro_3"/>
    <property type="match status" value="1"/>
</dbReference>
<proteinExistence type="inferred from homology"/>
<evidence type="ECO:0000313" key="8">
    <source>
        <dbReference type="Proteomes" id="UP001210720"/>
    </source>
</evidence>
<feature type="domain" description="Glycoside hydrolase family 3 N-terminal" evidence="6">
    <location>
        <begin position="19"/>
        <end position="307"/>
    </location>
</feature>
<evidence type="ECO:0000256" key="3">
    <source>
        <dbReference type="ARBA" id="ARBA00012663"/>
    </source>
</evidence>
<dbReference type="InterPro" id="IPR050226">
    <property type="entry name" value="NagZ_Beta-hexosaminidase"/>
</dbReference>
<keyword evidence="4" id="KW-0378">Hydrolase</keyword>
<sequence>MTRRFGAAILGCAGTRLTSEEKRFFSEFYPAGFILFSRNLEDADDIRALCSDMRDAVGWHAPIFIDQEGGRVQRMRAPLAREWLPPLDDVARFGDHAAEAMALRYKIISAELLALGIDGNCSPALDVARPQTHAVLRNRLLGDQPDKVAEIGLAVAQAHLDSGVLPVIKHIPGHGLGTLDSHLELPRVSAPRDVLDSIDFKAFEPFGHMPLGMSAHLVFEAIDPDNPATISPAMIDLIRNQIGFGGFLMTDDISMEALSGTVEERGAAALAAGCDAVLHCNGKMHEMQPLMERIGSLSEPAQRRMQAALDMRKTPAPIDIAALESDLEALLP</sequence>
<name>A0ABT4XQE1_9RHOB</name>
<comment type="catalytic activity">
    <reaction evidence="1">
        <text>Hydrolysis of terminal non-reducing N-acetyl-D-hexosamine residues in N-acetyl-beta-D-hexosaminides.</text>
        <dbReference type="EC" id="3.2.1.52"/>
    </reaction>
</comment>
<dbReference type="InterPro" id="IPR036962">
    <property type="entry name" value="Glyco_hydro_3_N_sf"/>
</dbReference>
<reference evidence="7 8" key="1">
    <citation type="submission" date="2023-01" db="EMBL/GenBank/DDBJ databases">
        <title>Thalassococcus onchidii sp. nov., isolated from a marine invertebrate from the South China Sea.</title>
        <authorList>
            <person name="Xu S."/>
            <person name="Liu Z."/>
            <person name="Xu Y."/>
        </authorList>
    </citation>
    <scope>NUCLEOTIDE SEQUENCE [LARGE SCALE GENOMIC DNA]</scope>
    <source>
        <strain evidence="7 8">KCTC 32084</strain>
    </source>
</reference>
<evidence type="ECO:0000256" key="2">
    <source>
        <dbReference type="ARBA" id="ARBA00005336"/>
    </source>
</evidence>
<dbReference type="RefSeq" id="WP_271431540.1">
    <property type="nucleotide sequence ID" value="NZ_JAQIOY010000002.1"/>
</dbReference>
<protein>
    <recommendedName>
        <fullName evidence="3">beta-N-acetylhexosaminidase</fullName>
        <ecNumber evidence="3">3.2.1.52</ecNumber>
    </recommendedName>
</protein>
<dbReference type="InterPro" id="IPR001764">
    <property type="entry name" value="Glyco_hydro_3_N"/>
</dbReference>
<comment type="similarity">
    <text evidence="2">Belongs to the glycosyl hydrolase 3 family.</text>
</comment>
<evidence type="ECO:0000256" key="1">
    <source>
        <dbReference type="ARBA" id="ARBA00001231"/>
    </source>
</evidence>
<evidence type="ECO:0000313" key="7">
    <source>
        <dbReference type="EMBL" id="MDA7424177.1"/>
    </source>
</evidence>
<dbReference type="PANTHER" id="PTHR30480">
    <property type="entry name" value="BETA-HEXOSAMINIDASE-RELATED"/>
    <property type="match status" value="1"/>
</dbReference>
<dbReference type="SUPFAM" id="SSF51445">
    <property type="entry name" value="(Trans)glycosidases"/>
    <property type="match status" value="1"/>
</dbReference>
<evidence type="ECO:0000259" key="6">
    <source>
        <dbReference type="Pfam" id="PF00933"/>
    </source>
</evidence>
<organism evidence="7 8">
    <name type="scientific">Thalassococcus lentus</name>
    <dbReference type="NCBI Taxonomy" id="1210524"/>
    <lineage>
        <taxon>Bacteria</taxon>
        <taxon>Pseudomonadati</taxon>
        <taxon>Pseudomonadota</taxon>
        <taxon>Alphaproteobacteria</taxon>
        <taxon>Rhodobacterales</taxon>
        <taxon>Roseobacteraceae</taxon>
        <taxon>Thalassococcus</taxon>
    </lineage>
</organism>
<dbReference type="InterPro" id="IPR017853">
    <property type="entry name" value="GH"/>
</dbReference>
<dbReference type="InterPro" id="IPR019800">
    <property type="entry name" value="Glyco_hydro_3_AS"/>
</dbReference>
<dbReference type="EC" id="3.2.1.52" evidence="3"/>
<comment type="caution">
    <text evidence="7">The sequence shown here is derived from an EMBL/GenBank/DDBJ whole genome shotgun (WGS) entry which is preliminary data.</text>
</comment>
<dbReference type="Gene3D" id="3.20.20.300">
    <property type="entry name" value="Glycoside hydrolase, family 3, N-terminal domain"/>
    <property type="match status" value="1"/>
</dbReference>
<accession>A0ABT4XQE1</accession>
<dbReference type="PANTHER" id="PTHR30480:SF13">
    <property type="entry name" value="BETA-HEXOSAMINIDASE"/>
    <property type="match status" value="1"/>
</dbReference>
<evidence type="ECO:0000256" key="4">
    <source>
        <dbReference type="ARBA" id="ARBA00022801"/>
    </source>
</evidence>
<keyword evidence="5" id="KW-0326">Glycosidase</keyword>
<gene>
    <name evidence="7" type="ORF">PFY00_05530</name>
</gene>
<dbReference type="EMBL" id="JAQIOY010000002">
    <property type="protein sequence ID" value="MDA7424177.1"/>
    <property type="molecule type" value="Genomic_DNA"/>
</dbReference>
<evidence type="ECO:0000256" key="5">
    <source>
        <dbReference type="ARBA" id="ARBA00023295"/>
    </source>
</evidence>
<keyword evidence="8" id="KW-1185">Reference proteome</keyword>
<dbReference type="Proteomes" id="UP001210720">
    <property type="component" value="Unassembled WGS sequence"/>
</dbReference>